<dbReference type="EC" id="3.4.-.-" evidence="8"/>
<dbReference type="PANTHER" id="PTHR43806:SF65">
    <property type="entry name" value="SERINE PROTEASE APRX"/>
    <property type="match status" value="1"/>
</dbReference>
<sequence length="430" mass="46643">MSQTQYQWIREFGKRMDSNLRSSLIHRLSVLRWIPCVMHRSAIRMIHRLSRLPVLVQLEDDAVVGSAWQQSLSNLHTPPDYYDSIRTYRMDLTPNQLQEILTYPEVRRAYLDRKVYTLLDVASKTVEAPLAWSLDNEGQGATIAVIDTGIHPHPDLTSPRSRILAFKDFVKGKNQPYDDNGHGTHCSGDAAGNGFSSDGKYKGPAPAAGLVGVKVLTKVGSGNLSNVIAGIQWCIDNREKYNIRIISLSLGSRSTTSYREDPVAQITEKAWEQGIVVVAAAGNDGPDAGTISSPGIHPRILTVGATDDKGTPEEADDIIAPFSSRGPTSDGINKPDLVAPGTAITSLRVKGSYIDKTSPDSQVGEHYCTLSGTSMATPIVAGLAAVLLTSHPDWTPDQVKKALIDSAHDMGRPPDEQGAGCVRLDRSLLD</sequence>
<dbReference type="Pfam" id="PF00082">
    <property type="entry name" value="Peptidase_S8"/>
    <property type="match status" value="1"/>
</dbReference>
<accession>A0ABV8JEN8</accession>
<evidence type="ECO:0000256" key="4">
    <source>
        <dbReference type="ARBA" id="ARBA00022825"/>
    </source>
</evidence>
<keyword evidence="4 5" id="KW-0720">Serine protease</keyword>
<evidence type="ECO:0000256" key="1">
    <source>
        <dbReference type="ARBA" id="ARBA00011073"/>
    </source>
</evidence>
<dbReference type="Gene3D" id="3.40.50.200">
    <property type="entry name" value="Peptidase S8/S53 domain"/>
    <property type="match status" value="1"/>
</dbReference>
<evidence type="ECO:0000256" key="6">
    <source>
        <dbReference type="RuleBase" id="RU003355"/>
    </source>
</evidence>
<reference evidence="9" key="1">
    <citation type="journal article" date="2019" name="Int. J. Syst. Evol. Microbiol.">
        <title>The Global Catalogue of Microorganisms (GCM) 10K type strain sequencing project: providing services to taxonomists for standard genome sequencing and annotation.</title>
        <authorList>
            <consortium name="The Broad Institute Genomics Platform"/>
            <consortium name="The Broad Institute Genome Sequencing Center for Infectious Disease"/>
            <person name="Wu L."/>
            <person name="Ma J."/>
        </authorList>
    </citation>
    <scope>NUCLEOTIDE SEQUENCE [LARGE SCALE GENOMIC DNA]</scope>
    <source>
        <strain evidence="9">IBRC-M 10813</strain>
    </source>
</reference>
<dbReference type="RefSeq" id="WP_380704246.1">
    <property type="nucleotide sequence ID" value="NZ_JBHSAP010000009.1"/>
</dbReference>
<dbReference type="InterPro" id="IPR000209">
    <property type="entry name" value="Peptidase_S8/S53_dom"/>
</dbReference>
<feature type="active site" description="Charge relay system" evidence="5">
    <location>
        <position position="374"/>
    </location>
</feature>
<dbReference type="GO" id="GO:0016787">
    <property type="term" value="F:hydrolase activity"/>
    <property type="evidence" value="ECO:0007669"/>
    <property type="project" value="UniProtKB-KW"/>
</dbReference>
<dbReference type="SUPFAM" id="SSF52743">
    <property type="entry name" value="Subtilisin-like"/>
    <property type="match status" value="1"/>
</dbReference>
<evidence type="ECO:0000256" key="5">
    <source>
        <dbReference type="PROSITE-ProRule" id="PRU01240"/>
    </source>
</evidence>
<dbReference type="PANTHER" id="PTHR43806">
    <property type="entry name" value="PEPTIDASE S8"/>
    <property type="match status" value="1"/>
</dbReference>
<name>A0ABV8JEN8_9BACL</name>
<dbReference type="Proteomes" id="UP001595843">
    <property type="component" value="Unassembled WGS sequence"/>
</dbReference>
<evidence type="ECO:0000256" key="2">
    <source>
        <dbReference type="ARBA" id="ARBA00022670"/>
    </source>
</evidence>
<dbReference type="PROSITE" id="PS51892">
    <property type="entry name" value="SUBTILASE"/>
    <property type="match status" value="1"/>
</dbReference>
<dbReference type="PROSITE" id="PS00137">
    <property type="entry name" value="SUBTILASE_HIS"/>
    <property type="match status" value="1"/>
</dbReference>
<dbReference type="InterPro" id="IPR023827">
    <property type="entry name" value="Peptidase_S8_Asp-AS"/>
</dbReference>
<proteinExistence type="inferred from homology"/>
<feature type="domain" description="Peptidase S8/S53" evidence="7">
    <location>
        <begin position="138"/>
        <end position="420"/>
    </location>
</feature>
<keyword evidence="3 5" id="KW-0378">Hydrolase</keyword>
<evidence type="ECO:0000256" key="3">
    <source>
        <dbReference type="ARBA" id="ARBA00022801"/>
    </source>
</evidence>
<evidence type="ECO:0000259" key="7">
    <source>
        <dbReference type="Pfam" id="PF00082"/>
    </source>
</evidence>
<keyword evidence="2 5" id="KW-0645">Protease</keyword>
<comment type="similarity">
    <text evidence="1 5 6">Belongs to the peptidase S8 family.</text>
</comment>
<dbReference type="PROSITE" id="PS00136">
    <property type="entry name" value="SUBTILASE_ASP"/>
    <property type="match status" value="1"/>
</dbReference>
<keyword evidence="9" id="KW-1185">Reference proteome</keyword>
<dbReference type="InterPro" id="IPR023828">
    <property type="entry name" value="Peptidase_S8_Ser-AS"/>
</dbReference>
<feature type="active site" description="Charge relay system" evidence="5">
    <location>
        <position position="147"/>
    </location>
</feature>
<protein>
    <submittedName>
        <fullName evidence="8">S8 family peptidase</fullName>
        <ecNumber evidence="8">3.4.-.-</ecNumber>
    </submittedName>
</protein>
<dbReference type="InterPro" id="IPR036852">
    <property type="entry name" value="Peptidase_S8/S53_dom_sf"/>
</dbReference>
<comment type="caution">
    <text evidence="8">The sequence shown here is derived from an EMBL/GenBank/DDBJ whole genome shotgun (WGS) entry which is preliminary data.</text>
</comment>
<dbReference type="PROSITE" id="PS00138">
    <property type="entry name" value="SUBTILASE_SER"/>
    <property type="match status" value="1"/>
</dbReference>
<organism evidence="8 9">
    <name type="scientific">Salinithrix halophila</name>
    <dbReference type="NCBI Taxonomy" id="1485204"/>
    <lineage>
        <taxon>Bacteria</taxon>
        <taxon>Bacillati</taxon>
        <taxon>Bacillota</taxon>
        <taxon>Bacilli</taxon>
        <taxon>Bacillales</taxon>
        <taxon>Thermoactinomycetaceae</taxon>
        <taxon>Salinithrix</taxon>
    </lineage>
</organism>
<evidence type="ECO:0000313" key="8">
    <source>
        <dbReference type="EMBL" id="MFC4076895.1"/>
    </source>
</evidence>
<dbReference type="PRINTS" id="PR00723">
    <property type="entry name" value="SUBTILISIN"/>
</dbReference>
<dbReference type="InterPro" id="IPR022398">
    <property type="entry name" value="Peptidase_S8_His-AS"/>
</dbReference>
<feature type="active site" description="Charge relay system" evidence="5">
    <location>
        <position position="182"/>
    </location>
</feature>
<dbReference type="InterPro" id="IPR015500">
    <property type="entry name" value="Peptidase_S8_subtilisin-rel"/>
</dbReference>
<dbReference type="CDD" id="cd07487">
    <property type="entry name" value="Peptidases_S8_1"/>
    <property type="match status" value="1"/>
</dbReference>
<dbReference type="InterPro" id="IPR050131">
    <property type="entry name" value="Peptidase_S8_subtilisin-like"/>
</dbReference>
<evidence type="ECO:0000313" key="9">
    <source>
        <dbReference type="Proteomes" id="UP001595843"/>
    </source>
</evidence>
<gene>
    <name evidence="8" type="ORF">ACFOUO_08730</name>
</gene>
<dbReference type="EMBL" id="JBHSAP010000009">
    <property type="protein sequence ID" value="MFC4076895.1"/>
    <property type="molecule type" value="Genomic_DNA"/>
</dbReference>